<feature type="region of interest" description="Disordered" evidence="1">
    <location>
        <begin position="1"/>
        <end position="44"/>
    </location>
</feature>
<dbReference type="AlphaFoldDB" id="A0A8X7MXK0"/>
<proteinExistence type="predicted"/>
<accession>A0A8X7MXK0</accession>
<sequence length="112" mass="12353">MSDPLLATMANSAPLPDPATPSSASNLQIEARMEPSSSGETEAERWERLYKSRIIEYTYLKSQAAELGVCDFNTLSYEQKAAFKNLELMINRAGKKIAEVARLIESAKGARL</sequence>
<dbReference type="EMBL" id="LWDE02000197">
    <property type="protein sequence ID" value="KAE8251829.1"/>
    <property type="molecule type" value="Genomic_DNA"/>
</dbReference>
<organism evidence="2 3">
    <name type="scientific">Tilletia controversa</name>
    <name type="common">dwarf bunt fungus</name>
    <dbReference type="NCBI Taxonomy" id="13291"/>
    <lineage>
        <taxon>Eukaryota</taxon>
        <taxon>Fungi</taxon>
        <taxon>Dikarya</taxon>
        <taxon>Basidiomycota</taxon>
        <taxon>Ustilaginomycotina</taxon>
        <taxon>Exobasidiomycetes</taxon>
        <taxon>Tilletiales</taxon>
        <taxon>Tilletiaceae</taxon>
        <taxon>Tilletia</taxon>
    </lineage>
</organism>
<reference evidence="2" key="2">
    <citation type="journal article" date="2019" name="IMA Fungus">
        <title>Genome sequencing and comparison of five Tilletia species to identify candidate genes for the detection of regulated species infecting wheat.</title>
        <authorList>
            <person name="Nguyen H.D.T."/>
            <person name="Sultana T."/>
            <person name="Kesanakurti P."/>
            <person name="Hambleton S."/>
        </authorList>
    </citation>
    <scope>NUCLEOTIDE SEQUENCE</scope>
    <source>
        <strain evidence="2">DAOMC 236426</strain>
    </source>
</reference>
<evidence type="ECO:0000313" key="2">
    <source>
        <dbReference type="EMBL" id="KAE8251829.1"/>
    </source>
</evidence>
<keyword evidence="3" id="KW-1185">Reference proteome</keyword>
<protein>
    <submittedName>
        <fullName evidence="2">Uncharacterized protein</fullName>
    </submittedName>
</protein>
<dbReference type="Proteomes" id="UP000077684">
    <property type="component" value="Unassembled WGS sequence"/>
</dbReference>
<comment type="caution">
    <text evidence="2">The sequence shown here is derived from an EMBL/GenBank/DDBJ whole genome shotgun (WGS) entry which is preliminary data.</text>
</comment>
<gene>
    <name evidence="2" type="ORF">A4X06_0g2519</name>
</gene>
<evidence type="ECO:0000256" key="1">
    <source>
        <dbReference type="SAM" id="MobiDB-lite"/>
    </source>
</evidence>
<evidence type="ECO:0000313" key="3">
    <source>
        <dbReference type="Proteomes" id="UP000077684"/>
    </source>
</evidence>
<name>A0A8X7MXK0_9BASI</name>
<reference evidence="2" key="1">
    <citation type="submission" date="2016-04" db="EMBL/GenBank/DDBJ databases">
        <authorList>
            <person name="Nguyen H.D."/>
            <person name="Samba Siva P."/>
            <person name="Cullis J."/>
            <person name="Levesque C.A."/>
            <person name="Hambleton S."/>
        </authorList>
    </citation>
    <scope>NUCLEOTIDE SEQUENCE</scope>
    <source>
        <strain evidence="2">DAOMC 236426</strain>
    </source>
</reference>